<protein>
    <submittedName>
        <fullName evidence="2">Uncharacterized protein</fullName>
    </submittedName>
</protein>
<dbReference type="Proteomes" id="UP001457282">
    <property type="component" value="Unassembled WGS sequence"/>
</dbReference>
<sequence length="197" mass="23270">MSSGEVDVENIRQDILQLFFKLSIDFSESESQRKNLEEKLEQSEAEKKGLKKQLDQNEAQKQDLKKELELTEAEKIGLKKKLDPTEAQIKEQLKVLEQREMQLQQLNDRACFEKKMANALVSWLAEEHKKCLEENEKLYWINIELGKQLDTKKKRIVELKVITNEFRAKLTKMEEELEDLEALNRMPVVETSEHMHK</sequence>
<feature type="compositionally biased region" description="Basic and acidic residues" evidence="1">
    <location>
        <begin position="30"/>
        <end position="60"/>
    </location>
</feature>
<evidence type="ECO:0000313" key="2">
    <source>
        <dbReference type="EMBL" id="KAK9940524.1"/>
    </source>
</evidence>
<dbReference type="AlphaFoldDB" id="A0AAW1XV60"/>
<proteinExistence type="predicted"/>
<evidence type="ECO:0000256" key="1">
    <source>
        <dbReference type="SAM" id="MobiDB-lite"/>
    </source>
</evidence>
<organism evidence="2 3">
    <name type="scientific">Rubus argutus</name>
    <name type="common">Southern blackberry</name>
    <dbReference type="NCBI Taxonomy" id="59490"/>
    <lineage>
        <taxon>Eukaryota</taxon>
        <taxon>Viridiplantae</taxon>
        <taxon>Streptophyta</taxon>
        <taxon>Embryophyta</taxon>
        <taxon>Tracheophyta</taxon>
        <taxon>Spermatophyta</taxon>
        <taxon>Magnoliopsida</taxon>
        <taxon>eudicotyledons</taxon>
        <taxon>Gunneridae</taxon>
        <taxon>Pentapetalae</taxon>
        <taxon>rosids</taxon>
        <taxon>fabids</taxon>
        <taxon>Rosales</taxon>
        <taxon>Rosaceae</taxon>
        <taxon>Rosoideae</taxon>
        <taxon>Rosoideae incertae sedis</taxon>
        <taxon>Rubus</taxon>
    </lineage>
</organism>
<keyword evidence="3" id="KW-1185">Reference proteome</keyword>
<gene>
    <name evidence="2" type="ORF">M0R45_017181</name>
</gene>
<comment type="caution">
    <text evidence="2">The sequence shown here is derived from an EMBL/GenBank/DDBJ whole genome shotgun (WGS) entry which is preliminary data.</text>
</comment>
<evidence type="ECO:0000313" key="3">
    <source>
        <dbReference type="Proteomes" id="UP001457282"/>
    </source>
</evidence>
<reference evidence="2 3" key="1">
    <citation type="journal article" date="2023" name="G3 (Bethesda)">
        <title>A chromosome-length genome assembly and annotation of blackberry (Rubus argutus, cv. 'Hillquist').</title>
        <authorList>
            <person name="Bruna T."/>
            <person name="Aryal R."/>
            <person name="Dudchenko O."/>
            <person name="Sargent D.J."/>
            <person name="Mead D."/>
            <person name="Buti M."/>
            <person name="Cavallini A."/>
            <person name="Hytonen T."/>
            <person name="Andres J."/>
            <person name="Pham M."/>
            <person name="Weisz D."/>
            <person name="Mascagni F."/>
            <person name="Usai G."/>
            <person name="Natali L."/>
            <person name="Bassil N."/>
            <person name="Fernandez G.E."/>
            <person name="Lomsadze A."/>
            <person name="Armour M."/>
            <person name="Olukolu B."/>
            <person name="Poorten T."/>
            <person name="Britton C."/>
            <person name="Davik J."/>
            <person name="Ashrafi H."/>
            <person name="Aiden E.L."/>
            <person name="Borodovsky M."/>
            <person name="Worthington M."/>
        </authorList>
    </citation>
    <scope>NUCLEOTIDE SEQUENCE [LARGE SCALE GENOMIC DNA]</scope>
    <source>
        <strain evidence="2">PI 553951</strain>
    </source>
</reference>
<name>A0AAW1XV60_RUBAR</name>
<accession>A0AAW1XV60</accession>
<dbReference type="EMBL" id="JBEDUW010000003">
    <property type="protein sequence ID" value="KAK9940524.1"/>
    <property type="molecule type" value="Genomic_DNA"/>
</dbReference>
<feature type="region of interest" description="Disordered" evidence="1">
    <location>
        <begin position="29"/>
        <end position="60"/>
    </location>
</feature>